<dbReference type="GeneID" id="63721840"/>
<dbReference type="InterPro" id="IPR036928">
    <property type="entry name" value="AS_sf"/>
</dbReference>
<reference evidence="7" key="1">
    <citation type="journal article" date="2017" name="Genome Biol.">
        <title>Comparative genomics reveals high biological diversity and specific adaptations in the industrially and medically important fungal genus Aspergillus.</title>
        <authorList>
            <person name="de Vries R.P."/>
            <person name="Riley R."/>
            <person name="Wiebenga A."/>
            <person name="Aguilar-Osorio G."/>
            <person name="Amillis S."/>
            <person name="Uchima C.A."/>
            <person name="Anderluh G."/>
            <person name="Asadollahi M."/>
            <person name="Askin M."/>
            <person name="Barry K."/>
            <person name="Battaglia E."/>
            <person name="Bayram O."/>
            <person name="Benocci T."/>
            <person name="Braus-Stromeyer S.A."/>
            <person name="Caldana C."/>
            <person name="Canovas D."/>
            <person name="Cerqueira G.C."/>
            <person name="Chen F."/>
            <person name="Chen W."/>
            <person name="Choi C."/>
            <person name="Clum A."/>
            <person name="Dos Santos R.A."/>
            <person name="Damasio A.R."/>
            <person name="Diallinas G."/>
            <person name="Emri T."/>
            <person name="Fekete E."/>
            <person name="Flipphi M."/>
            <person name="Freyberg S."/>
            <person name="Gallo A."/>
            <person name="Gournas C."/>
            <person name="Habgood R."/>
            <person name="Hainaut M."/>
            <person name="Harispe M.L."/>
            <person name="Henrissat B."/>
            <person name="Hilden K.S."/>
            <person name="Hope R."/>
            <person name="Hossain A."/>
            <person name="Karabika E."/>
            <person name="Karaffa L."/>
            <person name="Karanyi Z."/>
            <person name="Krasevec N."/>
            <person name="Kuo A."/>
            <person name="Kusch H."/>
            <person name="LaButti K."/>
            <person name="Lagendijk E.L."/>
            <person name="Lapidus A."/>
            <person name="Levasseur A."/>
            <person name="Lindquist E."/>
            <person name="Lipzen A."/>
            <person name="Logrieco A.F."/>
            <person name="MacCabe A."/>
            <person name="Maekelae M.R."/>
            <person name="Malavazi I."/>
            <person name="Melin P."/>
            <person name="Meyer V."/>
            <person name="Mielnichuk N."/>
            <person name="Miskei M."/>
            <person name="Molnar A.P."/>
            <person name="Mule G."/>
            <person name="Ngan C.Y."/>
            <person name="Orejas M."/>
            <person name="Orosz E."/>
            <person name="Ouedraogo J.P."/>
            <person name="Overkamp K.M."/>
            <person name="Park H.-S."/>
            <person name="Perrone G."/>
            <person name="Piumi F."/>
            <person name="Punt P.J."/>
            <person name="Ram A.F."/>
            <person name="Ramon A."/>
            <person name="Rauscher S."/>
            <person name="Record E."/>
            <person name="Riano-Pachon D.M."/>
            <person name="Robert V."/>
            <person name="Roehrig J."/>
            <person name="Ruller R."/>
            <person name="Salamov A."/>
            <person name="Salih N.S."/>
            <person name="Samson R.A."/>
            <person name="Sandor E."/>
            <person name="Sanguinetti M."/>
            <person name="Schuetze T."/>
            <person name="Sepcic K."/>
            <person name="Shelest E."/>
            <person name="Sherlock G."/>
            <person name="Sophianopoulou V."/>
            <person name="Squina F.M."/>
            <person name="Sun H."/>
            <person name="Susca A."/>
            <person name="Todd R.B."/>
            <person name="Tsang A."/>
            <person name="Unkles S.E."/>
            <person name="van de Wiele N."/>
            <person name="van Rossen-Uffink D."/>
            <person name="Oliveira J.V."/>
            <person name="Vesth T.C."/>
            <person name="Visser J."/>
            <person name="Yu J.-H."/>
            <person name="Zhou M."/>
            <person name="Andersen M.R."/>
            <person name="Archer D.B."/>
            <person name="Baker S.E."/>
            <person name="Benoit I."/>
            <person name="Brakhage A.A."/>
            <person name="Braus G.H."/>
            <person name="Fischer R."/>
            <person name="Frisvad J.C."/>
            <person name="Goldman G.H."/>
            <person name="Houbraken J."/>
            <person name="Oakley B."/>
            <person name="Pocsi I."/>
            <person name="Scazzocchio C."/>
            <person name="Seiboth B."/>
            <person name="vanKuyk P.A."/>
            <person name="Wortman J."/>
            <person name="Dyer P.S."/>
            <person name="Grigoriev I.V."/>
        </authorList>
    </citation>
    <scope>NUCLEOTIDE SEQUENCE [LARGE SCALE GENOMIC DNA]</scope>
    <source>
        <strain evidence="7">CBS 583.65</strain>
    </source>
</reference>
<evidence type="ECO:0000313" key="6">
    <source>
        <dbReference type="EMBL" id="OJI98014.1"/>
    </source>
</evidence>
<dbReference type="InterPro" id="IPR023631">
    <property type="entry name" value="Amidase_dom"/>
</dbReference>
<dbReference type="RefSeq" id="XP_040663777.1">
    <property type="nucleotide sequence ID" value="XM_040806329.1"/>
</dbReference>
<dbReference type="Pfam" id="PF01425">
    <property type="entry name" value="Amidase"/>
    <property type="match status" value="1"/>
</dbReference>
<evidence type="ECO:0000259" key="5">
    <source>
        <dbReference type="Pfam" id="PF01425"/>
    </source>
</evidence>
<dbReference type="GO" id="GO:0016787">
    <property type="term" value="F:hydrolase activity"/>
    <property type="evidence" value="ECO:0007669"/>
    <property type="project" value="UniProtKB-KW"/>
</dbReference>
<dbReference type="SUPFAM" id="SSF75304">
    <property type="entry name" value="Amidase signature (AS) enzymes"/>
    <property type="match status" value="1"/>
</dbReference>
<organism evidence="6 7">
    <name type="scientific">Aspergillus versicolor CBS 583.65</name>
    <dbReference type="NCBI Taxonomy" id="1036611"/>
    <lineage>
        <taxon>Eukaryota</taxon>
        <taxon>Fungi</taxon>
        <taxon>Dikarya</taxon>
        <taxon>Ascomycota</taxon>
        <taxon>Pezizomycotina</taxon>
        <taxon>Eurotiomycetes</taxon>
        <taxon>Eurotiomycetidae</taxon>
        <taxon>Eurotiales</taxon>
        <taxon>Aspergillaceae</taxon>
        <taxon>Aspergillus</taxon>
        <taxon>Aspergillus subgen. Nidulantes</taxon>
    </lineage>
</organism>
<dbReference type="PANTHER" id="PTHR46072">
    <property type="entry name" value="AMIDASE-RELATED-RELATED"/>
    <property type="match status" value="1"/>
</dbReference>
<feature type="active site" description="Charge relay system" evidence="3">
    <location>
        <position position="138"/>
    </location>
</feature>
<proteinExistence type="inferred from homology"/>
<feature type="active site" description="Charge relay system" evidence="3">
    <location>
        <position position="214"/>
    </location>
</feature>
<evidence type="ECO:0000256" key="3">
    <source>
        <dbReference type="PIRSR" id="PIRSR001221-1"/>
    </source>
</evidence>
<dbReference type="VEuPathDB" id="FungiDB:ASPVEDRAFT_126076"/>
<evidence type="ECO:0000256" key="2">
    <source>
        <dbReference type="ARBA" id="ARBA00022801"/>
    </source>
</evidence>
<protein>
    <recommendedName>
        <fullName evidence="5">Amidase domain-containing protein</fullName>
    </recommendedName>
</protein>
<sequence length="532" mass="58183">MISPEWQELIAQKRAARDSYIPSAWRVPSQIMDKIHPEANLSAFDLLKESNLLTSREIEITESWDATALLGFLASAKISSLEVTAAFCKRAAIAQQLTNCLTEILFDKALDRARLLDEYLAREGKTMGPFHGLPISLKDTMMVKGEYATLGFVSYLKKPPAEENSVIVDMLLDAGAVLYVKTNVPQTLFICEGYNNVFGQTMNPHKLCLTPSGSSSGEGALVGFRGSVLGVGSDIGGSIRAPSLCCGAFGFKPTANRLPYAKQQALIPKGWPGIMPTLGPHATSARDLTLLFKSIVQGQPWVRDSTAQAVAWRDVPRKSKLRIGVWPSDPDFPVTPPVSRALASAVEKLKAAGHEVKLLTQPPSLKTAAILGGRSLDLDPDQSIFKILAEAGEEPIPALRELRPDELVSGREANLAEIWSINADKEDYREEWGRIWREEKLDVLLCPGGRTTAVPHGKYGVPAYTIIWNLLDFPSSVVPYLQADKSLDLPATENYDPVVVDKAPVGVQIVGWRFQDEEVLMATEVIAEVLAR</sequence>
<feature type="active site" description="Acyl-ester intermediate" evidence="3">
    <location>
        <position position="238"/>
    </location>
</feature>
<dbReference type="PANTHER" id="PTHR46072:SF5">
    <property type="entry name" value="GENERAL AMIDASE-C"/>
    <property type="match status" value="1"/>
</dbReference>
<name>A0A1L9P995_ASPVE</name>
<feature type="binding site" evidence="4">
    <location>
        <begin position="235"/>
        <end position="238"/>
    </location>
    <ligand>
        <name>substrate</name>
    </ligand>
</feature>
<dbReference type="EMBL" id="KV878126">
    <property type="protein sequence ID" value="OJI98014.1"/>
    <property type="molecule type" value="Genomic_DNA"/>
</dbReference>
<dbReference type="OrthoDB" id="6428749at2759"/>
<feature type="domain" description="Amidase" evidence="5">
    <location>
        <begin position="82"/>
        <end position="520"/>
    </location>
</feature>
<dbReference type="PIRSF" id="PIRSF001221">
    <property type="entry name" value="Amidase_fungi"/>
    <property type="match status" value="1"/>
</dbReference>
<keyword evidence="2" id="KW-0378">Hydrolase</keyword>
<dbReference type="STRING" id="1036611.A0A1L9P995"/>
<evidence type="ECO:0000256" key="4">
    <source>
        <dbReference type="PIRSR" id="PIRSR001221-2"/>
    </source>
</evidence>
<feature type="binding site" evidence="4">
    <location>
        <position position="214"/>
    </location>
    <ligand>
        <name>substrate</name>
    </ligand>
</feature>
<dbReference type="Proteomes" id="UP000184073">
    <property type="component" value="Unassembled WGS sequence"/>
</dbReference>
<comment type="similarity">
    <text evidence="1">Belongs to the amidase family.</text>
</comment>
<gene>
    <name evidence="6" type="ORF">ASPVEDRAFT_126076</name>
</gene>
<evidence type="ECO:0000256" key="1">
    <source>
        <dbReference type="ARBA" id="ARBA00009199"/>
    </source>
</evidence>
<keyword evidence="7" id="KW-1185">Reference proteome</keyword>
<feature type="binding site" evidence="4">
    <location>
        <position position="188"/>
    </location>
    <ligand>
        <name>substrate</name>
    </ligand>
</feature>
<evidence type="ECO:0000313" key="7">
    <source>
        <dbReference type="Proteomes" id="UP000184073"/>
    </source>
</evidence>
<accession>A0A1L9P995</accession>
<dbReference type="Gene3D" id="3.90.1300.10">
    <property type="entry name" value="Amidase signature (AS) domain"/>
    <property type="match status" value="1"/>
</dbReference>
<dbReference type="AlphaFoldDB" id="A0A1L9P995"/>